<dbReference type="AlphaFoldDB" id="A0A1N7KC27"/>
<protein>
    <submittedName>
        <fullName evidence="1">Uncharacterized protein</fullName>
    </submittedName>
</protein>
<dbReference type="EMBL" id="FTOL01000001">
    <property type="protein sequence ID" value="SIS59155.1"/>
    <property type="molecule type" value="Genomic_DNA"/>
</dbReference>
<evidence type="ECO:0000313" key="2">
    <source>
        <dbReference type="Proteomes" id="UP000186744"/>
    </source>
</evidence>
<dbReference type="STRING" id="373668.SAMN05421786_101373"/>
<gene>
    <name evidence="1" type="ORF">SAMN05421786_101373</name>
</gene>
<name>A0A1N7KC27_9FLAO</name>
<organism evidence="1 2">
    <name type="scientific">Chryseobacterium ureilyticum</name>
    <dbReference type="NCBI Taxonomy" id="373668"/>
    <lineage>
        <taxon>Bacteria</taxon>
        <taxon>Pseudomonadati</taxon>
        <taxon>Bacteroidota</taxon>
        <taxon>Flavobacteriia</taxon>
        <taxon>Flavobacteriales</taxon>
        <taxon>Weeksellaceae</taxon>
        <taxon>Chryseobacterium group</taxon>
        <taxon>Chryseobacterium</taxon>
    </lineage>
</organism>
<accession>A0A1N7KC27</accession>
<dbReference type="Proteomes" id="UP000186744">
    <property type="component" value="Unassembled WGS sequence"/>
</dbReference>
<dbReference type="RefSeq" id="WP_262484581.1">
    <property type="nucleotide sequence ID" value="NZ_FTOL01000001.1"/>
</dbReference>
<reference evidence="2" key="1">
    <citation type="submission" date="2017-01" db="EMBL/GenBank/DDBJ databases">
        <authorList>
            <person name="Varghese N."/>
            <person name="Submissions S."/>
        </authorList>
    </citation>
    <scope>NUCLEOTIDE SEQUENCE [LARGE SCALE GENOMIC DNA]</scope>
    <source>
        <strain evidence="2">DSM 18017</strain>
    </source>
</reference>
<proteinExistence type="predicted"/>
<keyword evidence="2" id="KW-1185">Reference proteome</keyword>
<sequence>MSTLKILIIVTNVGMYASGHLKTGLWLSELTYSKFTASDT</sequence>
<evidence type="ECO:0000313" key="1">
    <source>
        <dbReference type="EMBL" id="SIS59155.1"/>
    </source>
</evidence>